<protein>
    <recommendedName>
        <fullName evidence="4">Secreted protein</fullName>
    </recommendedName>
</protein>
<sequence>MHIPTTRLKHHVLILLLPRLFGQAIWNHTKWSTADDKVSSTYRNPKLPTPISLEGGLIGKDPFEPGVHLVLWSMVSERPPDQHPPQSVQFGVTRP</sequence>
<dbReference type="EMBL" id="KV407454">
    <property type="protein sequence ID" value="KZF26719.1"/>
    <property type="molecule type" value="Genomic_DNA"/>
</dbReference>
<dbReference type="GeneID" id="28896772"/>
<gene>
    <name evidence="2" type="ORF">L228DRAFT_243220</name>
</gene>
<dbReference type="RefSeq" id="XP_018192274.1">
    <property type="nucleotide sequence ID" value="XM_018331635.1"/>
</dbReference>
<keyword evidence="3" id="KW-1185">Reference proteome</keyword>
<organism evidence="2 3">
    <name type="scientific">Xylona heveae (strain CBS 132557 / TC161)</name>
    <dbReference type="NCBI Taxonomy" id="1328760"/>
    <lineage>
        <taxon>Eukaryota</taxon>
        <taxon>Fungi</taxon>
        <taxon>Dikarya</taxon>
        <taxon>Ascomycota</taxon>
        <taxon>Pezizomycotina</taxon>
        <taxon>Xylonomycetes</taxon>
        <taxon>Xylonales</taxon>
        <taxon>Xylonaceae</taxon>
        <taxon>Xylona</taxon>
    </lineage>
</organism>
<evidence type="ECO:0000313" key="3">
    <source>
        <dbReference type="Proteomes" id="UP000076632"/>
    </source>
</evidence>
<dbReference type="Proteomes" id="UP000076632">
    <property type="component" value="Unassembled WGS sequence"/>
</dbReference>
<dbReference type="InParanoid" id="A0A165JWQ6"/>
<accession>A0A165JWQ6</accession>
<feature type="signal peptide" evidence="1">
    <location>
        <begin position="1"/>
        <end position="24"/>
    </location>
</feature>
<name>A0A165JWQ6_XYLHT</name>
<feature type="chain" id="PRO_5007860446" description="Secreted protein" evidence="1">
    <location>
        <begin position="25"/>
        <end position="95"/>
    </location>
</feature>
<reference evidence="2 3" key="1">
    <citation type="journal article" date="2016" name="Fungal Biol.">
        <title>The genome of Xylona heveae provides a window into fungal endophytism.</title>
        <authorList>
            <person name="Gazis R."/>
            <person name="Kuo A."/>
            <person name="Riley R."/>
            <person name="LaButti K."/>
            <person name="Lipzen A."/>
            <person name="Lin J."/>
            <person name="Amirebrahimi M."/>
            <person name="Hesse C.N."/>
            <person name="Spatafora J.W."/>
            <person name="Henrissat B."/>
            <person name="Hainaut M."/>
            <person name="Grigoriev I.V."/>
            <person name="Hibbett D.S."/>
        </authorList>
    </citation>
    <scope>NUCLEOTIDE SEQUENCE [LARGE SCALE GENOMIC DNA]</scope>
    <source>
        <strain evidence="2 3">TC161</strain>
    </source>
</reference>
<proteinExistence type="predicted"/>
<evidence type="ECO:0008006" key="4">
    <source>
        <dbReference type="Google" id="ProtNLM"/>
    </source>
</evidence>
<evidence type="ECO:0000256" key="1">
    <source>
        <dbReference type="SAM" id="SignalP"/>
    </source>
</evidence>
<keyword evidence="1" id="KW-0732">Signal</keyword>
<evidence type="ECO:0000313" key="2">
    <source>
        <dbReference type="EMBL" id="KZF26719.1"/>
    </source>
</evidence>
<dbReference type="AlphaFoldDB" id="A0A165JWQ6"/>